<dbReference type="InterPro" id="IPR020904">
    <property type="entry name" value="Sc_DH/Rdtase_CS"/>
</dbReference>
<gene>
    <name evidence="3" type="ORF">HETSPECPRED_009227</name>
</gene>
<dbReference type="Gene3D" id="3.40.50.720">
    <property type="entry name" value="NAD(P)-binding Rossmann-like Domain"/>
    <property type="match status" value="1"/>
</dbReference>
<dbReference type="PRINTS" id="PR00080">
    <property type="entry name" value="SDRFAMILY"/>
</dbReference>
<dbReference type="InterPro" id="IPR036291">
    <property type="entry name" value="NAD(P)-bd_dom_sf"/>
</dbReference>
<comment type="caution">
    <text evidence="3">The sequence shown here is derived from an EMBL/GenBank/DDBJ whole genome shotgun (WGS) entry which is preliminary data.</text>
</comment>
<sequence length="276" mass="29150">MALLIDGVAVVTGAGSGIGRECALAYAAEGARGVVLADRNYDAALEAAHESELVATHATYKALAVAVDVSDGASVDEMVKAAVHAFGRIDYSVNSAGVGVQKHLPVEEADAAEMNRFWQVNVMGTFNCVQAMTKAMKEQSVATVSSRGREREVGRGVILNLGSCNSYIATRDIVQYTTSKHAVMGLTKNAALDNAPHGIRVNAICPSWVETPMVDAAMNGNPHLEKMINGIVPMARIARPEEIADVVLFMTSPRSSYVTGVGWIVDGGTTLQVQTC</sequence>
<organism evidence="3 4">
    <name type="scientific">Heterodermia speciosa</name>
    <dbReference type="NCBI Taxonomy" id="116794"/>
    <lineage>
        <taxon>Eukaryota</taxon>
        <taxon>Fungi</taxon>
        <taxon>Dikarya</taxon>
        <taxon>Ascomycota</taxon>
        <taxon>Pezizomycotina</taxon>
        <taxon>Lecanoromycetes</taxon>
        <taxon>OSLEUM clade</taxon>
        <taxon>Lecanoromycetidae</taxon>
        <taxon>Caliciales</taxon>
        <taxon>Physciaceae</taxon>
        <taxon>Heterodermia</taxon>
    </lineage>
</organism>
<dbReference type="GO" id="GO:0016616">
    <property type="term" value="F:oxidoreductase activity, acting on the CH-OH group of donors, NAD or NADP as acceptor"/>
    <property type="evidence" value="ECO:0007669"/>
    <property type="project" value="TreeGrafter"/>
</dbReference>
<comment type="similarity">
    <text evidence="1">Belongs to the short-chain dehydrogenases/reductases (SDR) family.</text>
</comment>
<dbReference type="Proteomes" id="UP000664521">
    <property type="component" value="Unassembled WGS sequence"/>
</dbReference>
<evidence type="ECO:0000313" key="4">
    <source>
        <dbReference type="Proteomes" id="UP000664521"/>
    </source>
</evidence>
<keyword evidence="4" id="KW-1185">Reference proteome</keyword>
<evidence type="ECO:0000256" key="2">
    <source>
        <dbReference type="ARBA" id="ARBA00022857"/>
    </source>
</evidence>
<reference evidence="3" key="1">
    <citation type="submission" date="2021-03" db="EMBL/GenBank/DDBJ databases">
        <authorList>
            <person name="Tagirdzhanova G."/>
        </authorList>
    </citation>
    <scope>NUCLEOTIDE SEQUENCE</scope>
</reference>
<dbReference type="FunFam" id="3.40.50.720:FF:000084">
    <property type="entry name" value="Short-chain dehydrogenase reductase"/>
    <property type="match status" value="1"/>
</dbReference>
<evidence type="ECO:0000256" key="1">
    <source>
        <dbReference type="ARBA" id="ARBA00006484"/>
    </source>
</evidence>
<dbReference type="PROSITE" id="PS00061">
    <property type="entry name" value="ADH_SHORT"/>
    <property type="match status" value="1"/>
</dbReference>
<dbReference type="PRINTS" id="PR00081">
    <property type="entry name" value="GDHRDH"/>
</dbReference>
<dbReference type="AlphaFoldDB" id="A0A8H3G0R1"/>
<dbReference type="CDD" id="cd05233">
    <property type="entry name" value="SDR_c"/>
    <property type="match status" value="1"/>
</dbReference>
<proteinExistence type="inferred from homology"/>
<evidence type="ECO:0000313" key="3">
    <source>
        <dbReference type="EMBL" id="CAF9934459.1"/>
    </source>
</evidence>
<dbReference type="SUPFAM" id="SSF51735">
    <property type="entry name" value="NAD(P)-binding Rossmann-fold domains"/>
    <property type="match status" value="1"/>
</dbReference>
<dbReference type="Pfam" id="PF13561">
    <property type="entry name" value="adh_short_C2"/>
    <property type="match status" value="1"/>
</dbReference>
<dbReference type="PANTHER" id="PTHR42760">
    <property type="entry name" value="SHORT-CHAIN DEHYDROGENASES/REDUCTASES FAMILY MEMBER"/>
    <property type="match status" value="1"/>
</dbReference>
<dbReference type="EMBL" id="CAJPDS010000075">
    <property type="protein sequence ID" value="CAF9934459.1"/>
    <property type="molecule type" value="Genomic_DNA"/>
</dbReference>
<keyword evidence="2" id="KW-0521">NADP</keyword>
<accession>A0A8H3G0R1</accession>
<name>A0A8H3G0R1_9LECA</name>
<protein>
    <submittedName>
        <fullName evidence="3">Uncharacterized protein</fullName>
    </submittedName>
</protein>
<dbReference type="OrthoDB" id="5840532at2759"/>
<dbReference type="InterPro" id="IPR002347">
    <property type="entry name" value="SDR_fam"/>
</dbReference>